<proteinExistence type="predicted"/>
<sequence>MQKRLLLVLPLLLGAAFLPANPVSVEVDTGPESLIQLSAGFFGHGQDVWLQVDDVVLEEIR</sequence>
<reference evidence="2 3" key="1">
    <citation type="journal article" date="2019" name="Int. J. Syst. Evol. Microbiol.">
        <title>The Global Catalogue of Microorganisms (GCM) 10K type strain sequencing project: providing services to taxonomists for standard genome sequencing and annotation.</title>
        <authorList>
            <consortium name="The Broad Institute Genomics Platform"/>
            <consortium name="The Broad Institute Genome Sequencing Center for Infectious Disease"/>
            <person name="Wu L."/>
            <person name="Ma J."/>
        </authorList>
    </citation>
    <scope>NUCLEOTIDE SEQUENCE [LARGE SCALE GENOMIC DNA]</scope>
    <source>
        <strain evidence="2 3">JCM 14306</strain>
    </source>
</reference>
<accession>A0ABN2EUJ2</accession>
<evidence type="ECO:0000313" key="3">
    <source>
        <dbReference type="Proteomes" id="UP001501319"/>
    </source>
</evidence>
<dbReference type="EMBL" id="BAAANE010000001">
    <property type="protein sequence ID" value="GAA1617891.1"/>
    <property type="molecule type" value="Genomic_DNA"/>
</dbReference>
<keyword evidence="1" id="KW-0732">Signal</keyword>
<dbReference type="RefSeq" id="WP_344107241.1">
    <property type="nucleotide sequence ID" value="NZ_BAAANE010000001.1"/>
</dbReference>
<evidence type="ECO:0000256" key="1">
    <source>
        <dbReference type="SAM" id="SignalP"/>
    </source>
</evidence>
<organism evidence="2 3">
    <name type="scientific">Kribbella alba</name>
    <dbReference type="NCBI Taxonomy" id="190197"/>
    <lineage>
        <taxon>Bacteria</taxon>
        <taxon>Bacillati</taxon>
        <taxon>Actinomycetota</taxon>
        <taxon>Actinomycetes</taxon>
        <taxon>Propionibacteriales</taxon>
        <taxon>Kribbellaceae</taxon>
        <taxon>Kribbella</taxon>
    </lineage>
</organism>
<gene>
    <name evidence="2" type="ORF">GCM10009744_00570</name>
</gene>
<protein>
    <submittedName>
        <fullName evidence="2">Uncharacterized protein</fullName>
    </submittedName>
</protein>
<dbReference type="Proteomes" id="UP001501319">
    <property type="component" value="Unassembled WGS sequence"/>
</dbReference>
<feature type="chain" id="PRO_5046845198" evidence="1">
    <location>
        <begin position="21"/>
        <end position="61"/>
    </location>
</feature>
<comment type="caution">
    <text evidence="2">The sequence shown here is derived from an EMBL/GenBank/DDBJ whole genome shotgun (WGS) entry which is preliminary data.</text>
</comment>
<keyword evidence="3" id="KW-1185">Reference proteome</keyword>
<name>A0ABN2EUJ2_9ACTN</name>
<evidence type="ECO:0000313" key="2">
    <source>
        <dbReference type="EMBL" id="GAA1617891.1"/>
    </source>
</evidence>
<feature type="signal peptide" evidence="1">
    <location>
        <begin position="1"/>
        <end position="20"/>
    </location>
</feature>